<dbReference type="PROSITE" id="PS50212">
    <property type="entry name" value="RASGEF_NTER"/>
    <property type="match status" value="1"/>
</dbReference>
<feature type="domain" description="N-terminal Ras-GEF" evidence="6">
    <location>
        <begin position="758"/>
        <end position="906"/>
    </location>
</feature>
<keyword evidence="1 2" id="KW-0344">Guanine-nucleotide releasing factor</keyword>
<reference evidence="7" key="1">
    <citation type="journal article" date="2012" name="Genes Dev.">
        <title>A molecular wound response program associated with regeneration initiation in planarians.</title>
        <authorList>
            <person name="Wenemoser D."/>
            <person name="Lapan S.W."/>
            <person name="Wilkinson A.W."/>
            <person name="Bell G.W."/>
            <person name="Reddien P.W."/>
        </authorList>
    </citation>
    <scope>NUCLEOTIDE SEQUENCE</scope>
    <source>
        <strain evidence="7">ClW4</strain>
    </source>
</reference>
<dbReference type="InterPro" id="IPR001849">
    <property type="entry name" value="PH_domain"/>
</dbReference>
<dbReference type="Gene3D" id="2.30.29.30">
    <property type="entry name" value="Pleckstrin-homology domain (PH domain)/Phosphotyrosine-binding domain (PTB)"/>
    <property type="match status" value="1"/>
</dbReference>
<dbReference type="Pfam" id="PF00617">
    <property type="entry name" value="RasGEF"/>
    <property type="match status" value="1"/>
</dbReference>
<evidence type="ECO:0000256" key="3">
    <source>
        <dbReference type="SAM" id="MobiDB-lite"/>
    </source>
</evidence>
<dbReference type="GO" id="GO:0007265">
    <property type="term" value="P:Ras protein signal transduction"/>
    <property type="evidence" value="ECO:0007669"/>
    <property type="project" value="TreeGrafter"/>
</dbReference>
<dbReference type="InterPro" id="IPR008937">
    <property type="entry name" value="Ras-like_GEF"/>
</dbReference>
<evidence type="ECO:0000256" key="2">
    <source>
        <dbReference type="PROSITE-ProRule" id="PRU00168"/>
    </source>
</evidence>
<dbReference type="SUPFAM" id="SSF48366">
    <property type="entry name" value="Ras GEF"/>
    <property type="match status" value="1"/>
</dbReference>
<dbReference type="PANTHER" id="PTHR23113:SF363">
    <property type="entry name" value="PROTEIN SON OF SEVENLESS"/>
    <property type="match status" value="1"/>
</dbReference>
<dbReference type="Gene3D" id="1.20.870.10">
    <property type="entry name" value="Son of sevenless (SoS) protein Chain: S domain 1"/>
    <property type="match status" value="1"/>
</dbReference>
<dbReference type="PROSITE" id="PS50003">
    <property type="entry name" value="PH_DOMAIN"/>
    <property type="match status" value="1"/>
</dbReference>
<dbReference type="InterPro" id="IPR011993">
    <property type="entry name" value="PH-like_dom_sf"/>
</dbReference>
<dbReference type="SMART" id="SM00233">
    <property type="entry name" value="PH"/>
    <property type="match status" value="1"/>
</dbReference>
<sequence length="1362" mass="157879">MSSSLTLQENPKRNLYINGINSIVNYLSQGFEKLLDEAIKNENSQLPRKLDPKAINELIKLFTEIIFLLSPPSSISIFDVNFRLHKGELGVFSRLVPQEELLKEIESVVNRNAKKRKQYFYGPFEKVHNLLKDINQNIKPPVAYYIYGVAEKMIYLILKNSVFYEESTKLNDPIISQTTIQNVVKLLEFRKTADAQSQRPAFIPSNYDKCAEQLRNFLQSCYDQCNIILRVYFDPVKAKLPDSIKQIHRLVSSFMNIFRAMLESIEDMNDHVSSGGSGRNVEQGLIGYCLEGPAEDYLLYDFTTYTTSVNNNQFKSDLLSVIKDEEAVKALMNRGRSIMQTIITKYDCGKGYCWPWLHKGCVYCSVVTTGSKINEAFVVNELIPGSNHTSDAADSLTTEIKCYTKCNYLVNCYIYLLPRLLFVPIFHFLYLQELIEQLSRLSYNEEDQISLKEVVSFFHGRRKDIIDILKTVPSLEVIYNRLSLLHLKDFQPVVEELKCFTKNVSMKLEEINNINGNRSQELTPYNNSEFIMSGNLLVQSDNKRCVRRTVYLFNNVLLIYKLQETSWKPPLTQQNSPFKLKKIIPLDCIHIIDGDNVNPVNSGQSIEIHLDSFGSSTIYGDDPFIGTENKSKTNTYYSFRLQFQDQKPSNGSLTIQTMNFATNVIEEKCDWMACLLQIQTNKLFEKYIKELPKQEIPLRLPHPKKYKFSEPDSNENIRFEKTENDGFLEISDEEDNNEDMTFTEMSFHSSIKKPFGYGHPQVRYATLHKLIERLTYHTYHDLRALHMFLLAYRRFTTPQNLLDLLIERFSIPEPDFTMEERTPEWKDEKSQADQMLKRFKNSYQRRVQRRVIWVLLRWVQNPGFFRYDFANNPEQREKLVNFVNSIKTKELQKACQILRSKCSNEDLTYCNFGDSYLLSDRDCPPILLWELVKHPCEIRITNVHPVELARQITLHEWDLYHKIEYWEVEGKENTSENTPNLSKSKDFSNKLRNWLVHSILSEEHPEDRAVALMRVADIMILCEHWNNLQGSQEARAALISASVFRLKKSFSLIIRKYKTYKQIFNNLRKEHENGKGHKPSLYTQEYENNIQKIEEADPPVPCVPFIAFGVTTKLIHTELKSPDTISTESGNILINFRKHRRLSQIIERYLSFQRLPYQFQKEPLISAFLCSLDPLRSVAAKNDDDFERIMFEISEKYEPRDLDSHNTFELALSKERKLTKQEQKHADDIANLSTKERLEISNKSPANGSYSTLTSTSRSVSTLSSLTLTSEPSTPTNSQSPTFQSQQRLSEGLSDISLDSPSEIPPLPPRSTNMTRNEFNFNSPGIIESFSLSPQNVISPKLPPRLPRGNVPPPLPTRHSKD</sequence>
<dbReference type="Gene3D" id="1.10.840.10">
    <property type="entry name" value="Ras guanine-nucleotide exchange factors catalytic domain"/>
    <property type="match status" value="1"/>
</dbReference>
<dbReference type="PANTHER" id="PTHR23113">
    <property type="entry name" value="GUANINE NUCLEOTIDE EXCHANGE FACTOR"/>
    <property type="match status" value="1"/>
</dbReference>
<name>I1ZI62_SCHMD</name>
<evidence type="ECO:0000313" key="7">
    <source>
        <dbReference type="EMBL" id="AFJ24716.1"/>
    </source>
</evidence>
<dbReference type="PROSITE" id="PS50009">
    <property type="entry name" value="RASGEF_CAT"/>
    <property type="match status" value="1"/>
</dbReference>
<dbReference type="GO" id="GO:0005886">
    <property type="term" value="C:plasma membrane"/>
    <property type="evidence" value="ECO:0007669"/>
    <property type="project" value="TreeGrafter"/>
</dbReference>
<dbReference type="InterPro" id="IPR023578">
    <property type="entry name" value="Ras_GEF_dom_sf"/>
</dbReference>
<dbReference type="SMART" id="SM00229">
    <property type="entry name" value="RasGEFN"/>
    <property type="match status" value="1"/>
</dbReference>
<feature type="domain" description="Ras-GEF" evidence="5">
    <location>
        <begin position="944"/>
        <end position="1200"/>
    </location>
</feature>
<dbReference type="SMART" id="SM00147">
    <property type="entry name" value="RasGEF"/>
    <property type="match status" value="1"/>
</dbReference>
<accession>I1ZI62</accession>
<evidence type="ECO:0000259" key="5">
    <source>
        <dbReference type="PROSITE" id="PS50009"/>
    </source>
</evidence>
<feature type="region of interest" description="Disordered" evidence="3">
    <location>
        <begin position="1335"/>
        <end position="1362"/>
    </location>
</feature>
<dbReference type="OrthoDB" id="546434at2759"/>
<dbReference type="InterPro" id="IPR000651">
    <property type="entry name" value="Ras-like_Gua-exchang_fac_N"/>
</dbReference>
<feature type="compositionally biased region" description="Polar residues" evidence="3">
    <location>
        <begin position="1279"/>
        <end position="1289"/>
    </location>
</feature>
<feature type="compositionally biased region" description="Low complexity" evidence="3">
    <location>
        <begin position="1249"/>
        <end position="1278"/>
    </location>
</feature>
<proteinExistence type="evidence at transcript level"/>
<evidence type="ECO:0000256" key="1">
    <source>
        <dbReference type="ARBA" id="ARBA00022658"/>
    </source>
</evidence>
<feature type="region of interest" description="Disordered" evidence="3">
    <location>
        <begin position="1217"/>
        <end position="1320"/>
    </location>
</feature>
<dbReference type="Pfam" id="PF00618">
    <property type="entry name" value="RasGEF_N"/>
    <property type="match status" value="1"/>
</dbReference>
<dbReference type="InterPro" id="IPR036964">
    <property type="entry name" value="RASGEF_cat_dom_sf"/>
</dbReference>
<feature type="domain" description="PH" evidence="4">
    <location>
        <begin position="529"/>
        <end position="680"/>
    </location>
</feature>
<dbReference type="SUPFAM" id="SSF50729">
    <property type="entry name" value="PH domain-like"/>
    <property type="match status" value="1"/>
</dbReference>
<feature type="compositionally biased region" description="Basic and acidic residues" evidence="3">
    <location>
        <begin position="1217"/>
        <end position="1240"/>
    </location>
</feature>
<dbReference type="CDD" id="cd06224">
    <property type="entry name" value="REM"/>
    <property type="match status" value="1"/>
</dbReference>
<dbReference type="GO" id="GO:0005085">
    <property type="term" value="F:guanyl-nucleotide exchange factor activity"/>
    <property type="evidence" value="ECO:0007669"/>
    <property type="project" value="UniProtKB-KW"/>
</dbReference>
<evidence type="ECO:0000259" key="4">
    <source>
        <dbReference type="PROSITE" id="PS50003"/>
    </source>
</evidence>
<dbReference type="EMBL" id="JX010473">
    <property type="protein sequence ID" value="AFJ24716.1"/>
    <property type="molecule type" value="mRNA"/>
</dbReference>
<protein>
    <submittedName>
        <fullName evidence="7">Son of sevenless-1</fullName>
    </submittedName>
</protein>
<evidence type="ECO:0000259" key="6">
    <source>
        <dbReference type="PROSITE" id="PS50212"/>
    </source>
</evidence>
<dbReference type="InterPro" id="IPR001895">
    <property type="entry name" value="RASGEF_cat_dom"/>
</dbReference>
<feature type="compositionally biased region" description="Pro residues" evidence="3">
    <location>
        <begin position="1341"/>
        <end position="1356"/>
    </location>
</feature>
<feature type="compositionally biased region" description="Polar residues" evidence="3">
    <location>
        <begin position="1310"/>
        <end position="1320"/>
    </location>
</feature>
<organism evidence="7">
    <name type="scientific">Schmidtea mediterranea</name>
    <name type="common">Freshwater planarian flatworm</name>
    <dbReference type="NCBI Taxonomy" id="79327"/>
    <lineage>
        <taxon>Eukaryota</taxon>
        <taxon>Metazoa</taxon>
        <taxon>Spiralia</taxon>
        <taxon>Lophotrochozoa</taxon>
        <taxon>Platyhelminthes</taxon>
        <taxon>Rhabditophora</taxon>
        <taxon>Seriata</taxon>
        <taxon>Tricladida</taxon>
        <taxon>Continenticola</taxon>
        <taxon>Geoplanoidea</taxon>
        <taxon>Dugesiidae</taxon>
        <taxon>Schmidtea</taxon>
    </lineage>
</organism>